<sequence length="63" mass="6843">MFRKVLKAVGGMLIAFGAIWGLQGLGLLDWPADSFMLGQRAWALYGAIAAFTGIILWRCADRG</sequence>
<feature type="transmembrane region" description="Helical" evidence="1">
    <location>
        <begin position="42"/>
        <end position="60"/>
    </location>
</feature>
<organism evidence="2 3">
    <name type="scientific">Erythrobacter fulvus</name>
    <dbReference type="NCBI Taxonomy" id="2987523"/>
    <lineage>
        <taxon>Bacteria</taxon>
        <taxon>Pseudomonadati</taxon>
        <taxon>Pseudomonadota</taxon>
        <taxon>Alphaproteobacteria</taxon>
        <taxon>Sphingomonadales</taxon>
        <taxon>Erythrobacteraceae</taxon>
        <taxon>Erythrobacter/Porphyrobacter group</taxon>
        <taxon>Erythrobacter</taxon>
    </lineage>
</organism>
<feature type="transmembrane region" description="Helical" evidence="1">
    <location>
        <begin position="5"/>
        <end position="22"/>
    </location>
</feature>
<dbReference type="Proteomes" id="UP001216558">
    <property type="component" value="Unassembled WGS sequence"/>
</dbReference>
<reference evidence="2 3" key="1">
    <citation type="submission" date="2022-10" db="EMBL/GenBank/DDBJ databases">
        <title>Erythrobacter sp. sf7 Genome sequencing.</title>
        <authorList>
            <person name="Park S."/>
        </authorList>
    </citation>
    <scope>NUCLEOTIDE SEQUENCE [LARGE SCALE GENOMIC DNA]</scope>
    <source>
        <strain evidence="3">sf7</strain>
    </source>
</reference>
<proteinExistence type="predicted"/>
<evidence type="ECO:0000313" key="2">
    <source>
        <dbReference type="EMBL" id="MDC8753385.1"/>
    </source>
</evidence>
<accession>A0ABT5JMG8</accession>
<gene>
    <name evidence="2" type="ORF">OIK40_01870</name>
</gene>
<protein>
    <submittedName>
        <fullName evidence="2">Uncharacterized protein</fullName>
    </submittedName>
</protein>
<dbReference type="EMBL" id="JAQQXQ010000001">
    <property type="protein sequence ID" value="MDC8753385.1"/>
    <property type="molecule type" value="Genomic_DNA"/>
</dbReference>
<keyword evidence="1" id="KW-1133">Transmembrane helix</keyword>
<keyword evidence="1" id="KW-0472">Membrane</keyword>
<keyword evidence="3" id="KW-1185">Reference proteome</keyword>
<comment type="caution">
    <text evidence="2">The sequence shown here is derived from an EMBL/GenBank/DDBJ whole genome shotgun (WGS) entry which is preliminary data.</text>
</comment>
<name>A0ABT5JMG8_9SPHN</name>
<evidence type="ECO:0000256" key="1">
    <source>
        <dbReference type="SAM" id="Phobius"/>
    </source>
</evidence>
<evidence type="ECO:0000313" key="3">
    <source>
        <dbReference type="Proteomes" id="UP001216558"/>
    </source>
</evidence>
<keyword evidence="1" id="KW-0812">Transmembrane</keyword>